<name>A0A7W8UG83_9HYPH</name>
<evidence type="ECO:0000256" key="1">
    <source>
        <dbReference type="SAM" id="MobiDB-lite"/>
    </source>
</evidence>
<feature type="region of interest" description="Disordered" evidence="1">
    <location>
        <begin position="298"/>
        <end position="319"/>
    </location>
</feature>
<keyword evidence="4" id="KW-1185">Reference proteome</keyword>
<reference evidence="3 4" key="1">
    <citation type="submission" date="2020-08" db="EMBL/GenBank/DDBJ databases">
        <title>Genomic Encyclopedia of Type Strains, Phase IV (KMG-V): Genome sequencing to study the core and pangenomes of soil and plant-associated prokaryotes.</title>
        <authorList>
            <person name="Whitman W."/>
        </authorList>
    </citation>
    <scope>NUCLEOTIDE SEQUENCE [LARGE SCALE GENOMIC DNA]</scope>
    <source>
        <strain evidence="3 4">SEMIA 4084</strain>
    </source>
</reference>
<gene>
    <name evidence="3" type="ORF">GGD55_005556</name>
</gene>
<sequence length="319" mass="35348">MEQNELNDLRGRVSCAAALEGAGYAIDIKESTRRAVKYRRGAGIVIVIHEGKGWFDPLSEAKGDVFSLMGHLHGVGFVEAKTLVARLVGYEPREPVWNRPLRPSEHARDIGERWQARAKPWSSSATWRYLRDARFLPDAALRAAIRQDLLREGPRGSMWAAHLNDRGQVTGWEERGPDWRGFSTGGSKLLFRLGPRDALRLCVTEAAIDAMSLAALEGLRDGSLYLSTGGGWSPATEAAVRALAARPGAQIVAATDANAQGEAFAGRLREVAEKEGCDWFRLKPPANDWNDALREKVRKERGRRETREGLPHARRPRQG</sequence>
<accession>A0A7W8UG83</accession>
<evidence type="ECO:0000313" key="3">
    <source>
        <dbReference type="EMBL" id="MBB5538816.1"/>
    </source>
</evidence>
<dbReference type="PIRSF" id="PIRSF036054">
    <property type="entry name" value="UCP036054"/>
    <property type="match status" value="1"/>
</dbReference>
<dbReference type="InterPro" id="IPR017041">
    <property type="entry name" value="UCP036054"/>
</dbReference>
<dbReference type="Pfam" id="PF13155">
    <property type="entry name" value="Toprim_2"/>
    <property type="match status" value="1"/>
</dbReference>
<proteinExistence type="predicted"/>
<dbReference type="InterPro" id="IPR025054">
    <property type="entry name" value="DUF3991"/>
</dbReference>
<dbReference type="AlphaFoldDB" id="A0A7W8UG83"/>
<comment type="caution">
    <text evidence="3">The sequence shown here is derived from an EMBL/GenBank/DDBJ whole genome shotgun (WGS) entry which is preliminary data.</text>
</comment>
<feature type="domain" description="DUF3991" evidence="2">
    <location>
        <begin position="128"/>
        <end position="197"/>
    </location>
</feature>
<dbReference type="EMBL" id="JACHBK010000015">
    <property type="protein sequence ID" value="MBB5538816.1"/>
    <property type="molecule type" value="Genomic_DNA"/>
</dbReference>
<organism evidence="3 4">
    <name type="scientific">Rhizobium giardinii</name>
    <dbReference type="NCBI Taxonomy" id="56731"/>
    <lineage>
        <taxon>Bacteria</taxon>
        <taxon>Pseudomonadati</taxon>
        <taxon>Pseudomonadota</taxon>
        <taxon>Alphaproteobacteria</taxon>
        <taxon>Hyphomicrobiales</taxon>
        <taxon>Rhizobiaceae</taxon>
        <taxon>Rhizobium/Agrobacterium group</taxon>
        <taxon>Rhizobium</taxon>
    </lineage>
</organism>
<dbReference type="Pfam" id="PF13154">
    <property type="entry name" value="DUF3991"/>
    <property type="match status" value="1"/>
</dbReference>
<protein>
    <recommendedName>
        <fullName evidence="2">DUF3991 domain-containing protein</fullName>
    </recommendedName>
</protein>
<feature type="compositionally biased region" description="Basic and acidic residues" evidence="1">
    <location>
        <begin position="298"/>
        <end position="311"/>
    </location>
</feature>
<evidence type="ECO:0000259" key="2">
    <source>
        <dbReference type="Pfam" id="PF13154"/>
    </source>
</evidence>
<dbReference type="CDD" id="cd00188">
    <property type="entry name" value="TOPRIM"/>
    <property type="match status" value="1"/>
</dbReference>
<dbReference type="Proteomes" id="UP000585507">
    <property type="component" value="Unassembled WGS sequence"/>
</dbReference>
<evidence type="ECO:0000313" key="4">
    <source>
        <dbReference type="Proteomes" id="UP000585507"/>
    </source>
</evidence>
<dbReference type="Gene3D" id="3.40.1360.10">
    <property type="match status" value="1"/>
</dbReference>
<dbReference type="RefSeq" id="WP_018325575.1">
    <property type="nucleotide sequence ID" value="NZ_JACHBK010000015.1"/>
</dbReference>